<dbReference type="SUPFAM" id="SSF46785">
    <property type="entry name" value="Winged helix' DNA-binding domain"/>
    <property type="match status" value="1"/>
</dbReference>
<gene>
    <name evidence="12" type="ORF">LJ207_04790</name>
</gene>
<comment type="cofactor">
    <cofactor evidence="1">
        <name>pyridoxal 5'-phosphate</name>
        <dbReference type="ChEBI" id="CHEBI:597326"/>
    </cofactor>
</comment>
<dbReference type="SUPFAM" id="SSF53383">
    <property type="entry name" value="PLP-dependent transferases"/>
    <property type="match status" value="1"/>
</dbReference>
<evidence type="ECO:0000313" key="12">
    <source>
        <dbReference type="EMBL" id="MCC3144642.1"/>
    </source>
</evidence>
<dbReference type="Gene3D" id="1.10.10.10">
    <property type="entry name" value="Winged helix-like DNA-binding domain superfamily/Winged helix DNA-binding domain"/>
    <property type="match status" value="1"/>
</dbReference>
<keyword evidence="7" id="KW-0663">Pyridoxal phosphate</keyword>
<keyword evidence="6" id="KW-0808">Transferase</keyword>
<evidence type="ECO:0000256" key="7">
    <source>
        <dbReference type="ARBA" id="ARBA00022898"/>
    </source>
</evidence>
<dbReference type="InterPro" id="IPR015424">
    <property type="entry name" value="PyrdxlP-dep_Trfase"/>
</dbReference>
<dbReference type="InterPro" id="IPR036388">
    <property type="entry name" value="WH-like_DNA-bd_sf"/>
</dbReference>
<evidence type="ECO:0000256" key="3">
    <source>
        <dbReference type="ARBA" id="ARBA00007441"/>
    </source>
</evidence>
<dbReference type="Proteomes" id="UP001199296">
    <property type="component" value="Unassembled WGS sequence"/>
</dbReference>
<protein>
    <submittedName>
        <fullName evidence="12">PLP-dependent aminotransferase family protein</fullName>
    </submittedName>
</protein>
<dbReference type="GO" id="GO:0030170">
    <property type="term" value="F:pyridoxal phosphate binding"/>
    <property type="evidence" value="ECO:0007669"/>
    <property type="project" value="InterPro"/>
</dbReference>
<evidence type="ECO:0000256" key="8">
    <source>
        <dbReference type="ARBA" id="ARBA00023015"/>
    </source>
</evidence>
<dbReference type="GO" id="GO:0003677">
    <property type="term" value="F:DNA binding"/>
    <property type="evidence" value="ECO:0007669"/>
    <property type="project" value="UniProtKB-KW"/>
</dbReference>
<evidence type="ECO:0000256" key="1">
    <source>
        <dbReference type="ARBA" id="ARBA00001933"/>
    </source>
</evidence>
<keyword evidence="9" id="KW-0238">DNA-binding</keyword>
<dbReference type="Gene3D" id="3.40.640.10">
    <property type="entry name" value="Type I PLP-dependent aspartate aminotransferase-like (Major domain)"/>
    <property type="match status" value="1"/>
</dbReference>
<dbReference type="FunFam" id="3.40.640.10:FF:000053">
    <property type="entry name" value="Aminotransferase, class I"/>
    <property type="match status" value="1"/>
</dbReference>
<comment type="similarity">
    <text evidence="3">Belongs to the class-I pyridoxal-phosphate-dependent aminotransferase family.</text>
</comment>
<keyword evidence="5 12" id="KW-0032">Aminotransferase</keyword>
<dbReference type="InterPro" id="IPR000524">
    <property type="entry name" value="Tscrpt_reg_HTH_GntR"/>
</dbReference>
<dbReference type="PANTHER" id="PTHR46577">
    <property type="entry name" value="HTH-TYPE TRANSCRIPTIONAL REGULATORY PROTEIN GABR"/>
    <property type="match status" value="1"/>
</dbReference>
<accession>A0AAW4WU70</accession>
<evidence type="ECO:0000256" key="10">
    <source>
        <dbReference type="ARBA" id="ARBA00023163"/>
    </source>
</evidence>
<evidence type="ECO:0000256" key="4">
    <source>
        <dbReference type="ARBA" id="ARBA00011738"/>
    </source>
</evidence>
<dbReference type="PROSITE" id="PS50949">
    <property type="entry name" value="HTH_GNTR"/>
    <property type="match status" value="1"/>
</dbReference>
<sequence length="478" mass="55010">MNLNKENSKALYLQIFQLLKEQIKNELKSDDKLPPIRKLAEDLNVNPATVARAYNILEEEGLIYKKVGRGSFVAPKYSEQSSISEKNKSMLKHGQIDLSENINFASAVPSTDLFPVADFKYAINQVLDRDQGEAFTYQKSQGYLGLRNSIRGYFKEDGINTDLKQIQIVSGAQQAIDIMAKTLIEYGDKVVVEDPTYFGALQAFRSRRANIKAIEMHKDGLNLDKFEDYLKNNKIKFLFTMQNFHNPTGINWSKDKQLRLLELADKYNFYIIEDDLLSELYYSTNKVDSLKSFDKKDRVIYIKSFSKVFMPGLRLAFIILPENLLTEILETKYATDISSAGLTQRAFDYYLREGLFKKHIHLKRELFKKRFEIMASEIENKLTDLIELSYRPNGGLYFWLKLPEVKNSNAFYETAVDRGVVFSPGNLFSIDQKPSPYFRLSFAAVNEQEIALGIKLLSNAARRFLNDSKDNSNYSPLL</sequence>
<keyword evidence="8" id="KW-0805">Transcription regulation</keyword>
<dbReference type="CDD" id="cd07377">
    <property type="entry name" value="WHTH_GntR"/>
    <property type="match status" value="1"/>
</dbReference>
<evidence type="ECO:0000259" key="11">
    <source>
        <dbReference type="PROSITE" id="PS50949"/>
    </source>
</evidence>
<comment type="caution">
    <text evidence="12">The sequence shown here is derived from an EMBL/GenBank/DDBJ whole genome shotgun (WGS) entry which is preliminary data.</text>
</comment>
<dbReference type="CDD" id="cd00609">
    <property type="entry name" value="AAT_like"/>
    <property type="match status" value="1"/>
</dbReference>
<dbReference type="RefSeq" id="WP_229344573.1">
    <property type="nucleotide sequence ID" value="NZ_JAJFAT010000005.1"/>
</dbReference>
<comment type="similarity">
    <text evidence="2">In the C-terminal section; belongs to the class-I pyridoxal-phosphate-dependent aminotransferase family.</text>
</comment>
<dbReference type="GO" id="GO:0003700">
    <property type="term" value="F:DNA-binding transcription factor activity"/>
    <property type="evidence" value="ECO:0007669"/>
    <property type="project" value="InterPro"/>
</dbReference>
<dbReference type="EMBL" id="JAJFAT010000005">
    <property type="protein sequence ID" value="MCC3144642.1"/>
    <property type="molecule type" value="Genomic_DNA"/>
</dbReference>
<dbReference type="GO" id="GO:0008483">
    <property type="term" value="F:transaminase activity"/>
    <property type="evidence" value="ECO:0007669"/>
    <property type="project" value="UniProtKB-KW"/>
</dbReference>
<evidence type="ECO:0000256" key="9">
    <source>
        <dbReference type="ARBA" id="ARBA00023125"/>
    </source>
</evidence>
<keyword evidence="13" id="KW-1185">Reference proteome</keyword>
<dbReference type="Pfam" id="PF00155">
    <property type="entry name" value="Aminotran_1_2"/>
    <property type="match status" value="1"/>
</dbReference>
<evidence type="ECO:0000256" key="5">
    <source>
        <dbReference type="ARBA" id="ARBA00022576"/>
    </source>
</evidence>
<evidence type="ECO:0000313" key="13">
    <source>
        <dbReference type="Proteomes" id="UP001199296"/>
    </source>
</evidence>
<proteinExistence type="inferred from homology"/>
<evidence type="ECO:0000256" key="6">
    <source>
        <dbReference type="ARBA" id="ARBA00022679"/>
    </source>
</evidence>
<dbReference type="AlphaFoldDB" id="A0AAW4WU70"/>
<dbReference type="SMART" id="SM00345">
    <property type="entry name" value="HTH_GNTR"/>
    <property type="match status" value="1"/>
</dbReference>
<dbReference type="Pfam" id="PF00392">
    <property type="entry name" value="GntR"/>
    <property type="match status" value="1"/>
</dbReference>
<keyword evidence="10" id="KW-0804">Transcription</keyword>
<evidence type="ECO:0000256" key="2">
    <source>
        <dbReference type="ARBA" id="ARBA00005384"/>
    </source>
</evidence>
<organism evidence="12 13">
    <name type="scientific">Halanaerobium polyolivorans</name>
    <dbReference type="NCBI Taxonomy" id="2886943"/>
    <lineage>
        <taxon>Bacteria</taxon>
        <taxon>Bacillati</taxon>
        <taxon>Bacillota</taxon>
        <taxon>Clostridia</taxon>
        <taxon>Halanaerobiales</taxon>
        <taxon>Halanaerobiaceae</taxon>
        <taxon>Halanaerobium</taxon>
    </lineage>
</organism>
<name>A0AAW4WU70_9FIRM</name>
<dbReference type="InterPro" id="IPR015421">
    <property type="entry name" value="PyrdxlP-dep_Trfase_major"/>
</dbReference>
<dbReference type="Gene3D" id="3.90.1150.10">
    <property type="entry name" value="Aspartate Aminotransferase, domain 1"/>
    <property type="match status" value="1"/>
</dbReference>
<dbReference type="InterPro" id="IPR051446">
    <property type="entry name" value="HTH_trans_reg/aminotransferase"/>
</dbReference>
<dbReference type="PANTHER" id="PTHR46577:SF1">
    <property type="entry name" value="HTH-TYPE TRANSCRIPTIONAL REGULATORY PROTEIN GABR"/>
    <property type="match status" value="1"/>
</dbReference>
<dbReference type="InterPro" id="IPR004839">
    <property type="entry name" value="Aminotransferase_I/II_large"/>
</dbReference>
<feature type="domain" description="HTH gntR-type" evidence="11">
    <location>
        <begin position="9"/>
        <end position="76"/>
    </location>
</feature>
<dbReference type="InterPro" id="IPR015422">
    <property type="entry name" value="PyrdxlP-dep_Trfase_small"/>
</dbReference>
<dbReference type="InterPro" id="IPR036390">
    <property type="entry name" value="WH_DNA-bd_sf"/>
</dbReference>
<comment type="subunit">
    <text evidence="4">Homodimer.</text>
</comment>
<reference evidence="12 13" key="1">
    <citation type="submission" date="2021-10" db="EMBL/GenBank/DDBJ databases">
        <authorList>
            <person name="Grouzdev D.S."/>
            <person name="Pantiukh K.S."/>
            <person name="Krutkina M.S."/>
        </authorList>
    </citation>
    <scope>NUCLEOTIDE SEQUENCE [LARGE SCALE GENOMIC DNA]</scope>
    <source>
        <strain evidence="12 13">Z-7514</strain>
    </source>
</reference>